<proteinExistence type="predicted"/>
<keyword evidence="4 8" id="KW-1133">Transmembrane helix</keyword>
<dbReference type="Gene3D" id="1.10.287.70">
    <property type="match status" value="1"/>
</dbReference>
<dbReference type="PANTHER" id="PTHR42643">
    <property type="entry name" value="IONOTROPIC RECEPTOR 20A-RELATED"/>
    <property type="match status" value="1"/>
</dbReference>
<sequence>MGKVHIKLLFLFISLGATMGKLSTRSRPKDESLLMKVCENTLHRSNIHLFYIVNLSRDKCCTQTIQHLHNNEITTVQYNQANFSLHMIDDITKNVVVIVNDCSDLLNFMLSSMAGHWDSYKHDTNYPICKNCTSTKSRSVFPNICLVNLKSGVTTRDRSRPCDATLDVTVGDIEDGRVLKGGLLAYTKQAYNRFWNADNFFIFVVLTEQQPGKQESCNLYLTFRLMWRIYKGRKTVICSLRECLWYDAFFNRTHVFTGSSEEDYFDFSWRFMNHRAATYLLVETPGKLTDFEDNTGYLIWQAGVFDSLDAFMDLRSANYKLPLGRFFSDDIQTDKELIVKYDLSLLFVDATHPHSLSSRADFENYDHSTITEFGSYCFFVPRRGFKPQYLTVFKCFSPKVWACFLITVVTFSLLHRYHTRFQSQRFARLYTEGEIVRYESSSTVLTIYRYFLCVCQPRLLLGKLVSGKIFFCVFTMAAIVLTTLLQSGMVTFLNTRIRYADIDSVQQLRESDLLVQTVNPDSDKVFFGRDEQLGWVKERLVESYEFSYEVYSSWVHYCKDLTNCTGDDRRGTSNFERFSQAKPRLDLDVGRFPGNDSCHCETELGYTDVRSDLRVSRRGRVCG</sequence>
<keyword evidence="2" id="KW-1003">Cell membrane</keyword>
<dbReference type="EMBL" id="OU963871">
    <property type="protein sequence ID" value="CAH0762366.1"/>
    <property type="molecule type" value="Genomic_DNA"/>
</dbReference>
<evidence type="ECO:0000256" key="7">
    <source>
        <dbReference type="ARBA" id="ARBA00023180"/>
    </source>
</evidence>
<evidence type="ECO:0000256" key="6">
    <source>
        <dbReference type="ARBA" id="ARBA00023170"/>
    </source>
</evidence>
<evidence type="ECO:0000313" key="10">
    <source>
        <dbReference type="EMBL" id="CAH0762366.1"/>
    </source>
</evidence>
<evidence type="ECO:0000256" key="9">
    <source>
        <dbReference type="SAM" id="SignalP"/>
    </source>
</evidence>
<evidence type="ECO:0000313" key="11">
    <source>
        <dbReference type="Proteomes" id="UP001152759"/>
    </source>
</evidence>
<evidence type="ECO:0000256" key="1">
    <source>
        <dbReference type="ARBA" id="ARBA00004651"/>
    </source>
</evidence>
<organism evidence="10 11">
    <name type="scientific">Bemisia tabaci</name>
    <name type="common">Sweetpotato whitefly</name>
    <name type="synonym">Aleurodes tabaci</name>
    <dbReference type="NCBI Taxonomy" id="7038"/>
    <lineage>
        <taxon>Eukaryota</taxon>
        <taxon>Metazoa</taxon>
        <taxon>Ecdysozoa</taxon>
        <taxon>Arthropoda</taxon>
        <taxon>Hexapoda</taxon>
        <taxon>Insecta</taxon>
        <taxon>Pterygota</taxon>
        <taxon>Neoptera</taxon>
        <taxon>Paraneoptera</taxon>
        <taxon>Hemiptera</taxon>
        <taxon>Sternorrhyncha</taxon>
        <taxon>Aleyrodoidea</taxon>
        <taxon>Aleyrodidae</taxon>
        <taxon>Aleyrodinae</taxon>
        <taxon>Bemisia</taxon>
    </lineage>
</organism>
<feature type="chain" id="PRO_5040400573" description="Ionotropic receptor" evidence="9">
    <location>
        <begin position="21"/>
        <end position="623"/>
    </location>
</feature>
<dbReference type="GO" id="GO:0005886">
    <property type="term" value="C:plasma membrane"/>
    <property type="evidence" value="ECO:0007669"/>
    <property type="project" value="UniProtKB-SubCell"/>
</dbReference>
<evidence type="ECO:0000256" key="4">
    <source>
        <dbReference type="ARBA" id="ARBA00022989"/>
    </source>
</evidence>
<evidence type="ECO:0000256" key="8">
    <source>
        <dbReference type="SAM" id="Phobius"/>
    </source>
</evidence>
<dbReference type="InterPro" id="IPR052192">
    <property type="entry name" value="Insect_Ionotropic_Sensory_Rcpt"/>
</dbReference>
<evidence type="ECO:0000256" key="2">
    <source>
        <dbReference type="ARBA" id="ARBA00022475"/>
    </source>
</evidence>
<gene>
    <name evidence="10" type="ORF">BEMITA_LOCUS2510</name>
</gene>
<feature type="transmembrane region" description="Helical" evidence="8">
    <location>
        <begin position="469"/>
        <end position="493"/>
    </location>
</feature>
<keyword evidence="6" id="KW-0675">Receptor</keyword>
<evidence type="ECO:0000256" key="5">
    <source>
        <dbReference type="ARBA" id="ARBA00023136"/>
    </source>
</evidence>
<dbReference type="AlphaFoldDB" id="A0A9P0CAG6"/>
<keyword evidence="3 8" id="KW-0812">Transmembrane</keyword>
<reference evidence="10" key="1">
    <citation type="submission" date="2021-12" db="EMBL/GenBank/DDBJ databases">
        <authorList>
            <person name="King R."/>
        </authorList>
    </citation>
    <scope>NUCLEOTIDE SEQUENCE</scope>
</reference>
<keyword evidence="7" id="KW-0325">Glycoprotein</keyword>
<evidence type="ECO:0008006" key="12">
    <source>
        <dbReference type="Google" id="ProtNLM"/>
    </source>
</evidence>
<keyword evidence="5 8" id="KW-0472">Membrane</keyword>
<feature type="transmembrane region" description="Helical" evidence="8">
    <location>
        <begin position="396"/>
        <end position="415"/>
    </location>
</feature>
<name>A0A9P0CAG6_BEMTA</name>
<comment type="subcellular location">
    <subcellularLocation>
        <location evidence="1">Cell membrane</location>
        <topology evidence="1">Multi-pass membrane protein</topology>
    </subcellularLocation>
</comment>
<keyword evidence="11" id="KW-1185">Reference proteome</keyword>
<dbReference type="Proteomes" id="UP001152759">
    <property type="component" value="Chromosome 10"/>
</dbReference>
<accession>A0A9P0CAG6</accession>
<protein>
    <recommendedName>
        <fullName evidence="12">Ionotropic receptor</fullName>
    </recommendedName>
</protein>
<dbReference type="PANTHER" id="PTHR42643:SF38">
    <property type="entry name" value="IONOTROPIC RECEPTOR 100A"/>
    <property type="match status" value="1"/>
</dbReference>
<feature type="signal peptide" evidence="9">
    <location>
        <begin position="1"/>
        <end position="20"/>
    </location>
</feature>
<keyword evidence="9" id="KW-0732">Signal</keyword>
<evidence type="ECO:0000256" key="3">
    <source>
        <dbReference type="ARBA" id="ARBA00022692"/>
    </source>
</evidence>